<reference evidence="3" key="1">
    <citation type="submission" date="2017-02" db="UniProtKB">
        <authorList>
            <consortium name="WormBaseParasite"/>
        </authorList>
    </citation>
    <scope>IDENTIFICATION</scope>
</reference>
<evidence type="ECO:0000313" key="3">
    <source>
        <dbReference type="WBParaSite" id="SPAL_0001092900.1"/>
    </source>
</evidence>
<protein>
    <submittedName>
        <fullName evidence="3">Integrase catalytic domain-containing protein</fullName>
    </submittedName>
</protein>
<sequence length="478" mass="55968">MTLTEAYKFDDLTVLLKEVATYGWNDDLKFKAPAFIRKYAVTVSNDIILLDQRLYIPPQLVQIILESLHGMHESDGYMIKVAKTKYVFQNFSTLIKQFYLSCSICMTYRKNSKKKVTTWSPTSIPRERYCLDYFTFEGHNFLTVVDDFSFFINCFKVKSMDSDTLVKTLIKAFNNMGTPYACVSDNFKSFKCSKYVQFMEEIGVQVIYSIPYQSNTNGKAEKAVDVLKSAMLKLVKDKDYKRTIHECMDMAIQKNHRTVRTKMIDGREITKTIEQFFFNTIILSEDQINKHFFQPIKMEETIKFKLHPDDKEWVNGITFEKCSPHTYKILDDKGLVHVRKEHEINFLQRKMKENNSTYKFSSQKEVMEHLSQNNYECIIASDGSCLKGKGTGFIINHNGKFYAGGRPYFKNVTAQYLEVQSIYDCLLVMKSLQILSLKSLWMIDSQYVCMCLRRLTNWKEQEFILCNKKKANAIRKMQ</sequence>
<dbReference type="PANTHER" id="PTHR37984">
    <property type="entry name" value="PROTEIN CBG26694"/>
    <property type="match status" value="1"/>
</dbReference>
<accession>A0A0N5BYT1</accession>
<evidence type="ECO:0000259" key="1">
    <source>
        <dbReference type="PROSITE" id="PS50994"/>
    </source>
</evidence>
<proteinExistence type="predicted"/>
<dbReference type="GO" id="GO:0015074">
    <property type="term" value="P:DNA integration"/>
    <property type="evidence" value="ECO:0007669"/>
    <property type="project" value="InterPro"/>
</dbReference>
<dbReference type="PROSITE" id="PS50994">
    <property type="entry name" value="INTEGRASE"/>
    <property type="match status" value="1"/>
</dbReference>
<keyword evidence="2" id="KW-1185">Reference proteome</keyword>
<dbReference type="PANTHER" id="PTHR37984:SF5">
    <property type="entry name" value="PROTEIN NYNRIN-LIKE"/>
    <property type="match status" value="1"/>
</dbReference>
<dbReference type="STRING" id="174720.A0A0N5BYT1"/>
<dbReference type="InterPro" id="IPR012337">
    <property type="entry name" value="RNaseH-like_sf"/>
</dbReference>
<dbReference type="InterPro" id="IPR050951">
    <property type="entry name" value="Retrovirus_Pol_polyprotein"/>
</dbReference>
<dbReference type="InterPro" id="IPR001584">
    <property type="entry name" value="Integrase_cat-core"/>
</dbReference>
<dbReference type="SUPFAM" id="SSF53098">
    <property type="entry name" value="Ribonuclease H-like"/>
    <property type="match status" value="2"/>
</dbReference>
<dbReference type="Gene3D" id="3.30.420.10">
    <property type="entry name" value="Ribonuclease H-like superfamily/Ribonuclease H"/>
    <property type="match status" value="2"/>
</dbReference>
<dbReference type="WBParaSite" id="SPAL_0001092900.1">
    <property type="protein sequence ID" value="SPAL_0001092900.1"/>
    <property type="gene ID" value="SPAL_0001092900"/>
</dbReference>
<dbReference type="GO" id="GO:0003676">
    <property type="term" value="F:nucleic acid binding"/>
    <property type="evidence" value="ECO:0007669"/>
    <property type="project" value="InterPro"/>
</dbReference>
<dbReference type="Proteomes" id="UP000046392">
    <property type="component" value="Unplaced"/>
</dbReference>
<evidence type="ECO:0000313" key="2">
    <source>
        <dbReference type="Proteomes" id="UP000046392"/>
    </source>
</evidence>
<dbReference type="Pfam" id="PF00665">
    <property type="entry name" value="rve"/>
    <property type="match status" value="1"/>
</dbReference>
<dbReference type="AlphaFoldDB" id="A0A0N5BYT1"/>
<feature type="domain" description="Integrase catalytic" evidence="1">
    <location>
        <begin position="121"/>
        <end position="281"/>
    </location>
</feature>
<name>A0A0N5BYT1_STREA</name>
<organism evidence="2 3">
    <name type="scientific">Strongyloides papillosus</name>
    <name type="common">Intestinal threadworm</name>
    <dbReference type="NCBI Taxonomy" id="174720"/>
    <lineage>
        <taxon>Eukaryota</taxon>
        <taxon>Metazoa</taxon>
        <taxon>Ecdysozoa</taxon>
        <taxon>Nematoda</taxon>
        <taxon>Chromadorea</taxon>
        <taxon>Rhabditida</taxon>
        <taxon>Tylenchina</taxon>
        <taxon>Panagrolaimomorpha</taxon>
        <taxon>Strongyloidoidea</taxon>
        <taxon>Strongyloididae</taxon>
        <taxon>Strongyloides</taxon>
    </lineage>
</organism>
<dbReference type="InterPro" id="IPR036397">
    <property type="entry name" value="RNaseH_sf"/>
</dbReference>